<dbReference type="GO" id="GO:0006355">
    <property type="term" value="P:regulation of DNA-templated transcription"/>
    <property type="evidence" value="ECO:0007669"/>
    <property type="project" value="InterPro"/>
</dbReference>
<feature type="region of interest" description="Disordered" evidence="1">
    <location>
        <begin position="69"/>
        <end position="88"/>
    </location>
</feature>
<dbReference type="AlphaFoldDB" id="A0A2P7SFE6"/>
<dbReference type="InterPro" id="IPR008651">
    <property type="entry name" value="Uncharacterised_HicB"/>
</dbReference>
<proteinExistence type="predicted"/>
<evidence type="ECO:0000256" key="1">
    <source>
        <dbReference type="SAM" id="MobiDB-lite"/>
    </source>
</evidence>
<dbReference type="EMBL" id="PXYK01000008">
    <property type="protein sequence ID" value="PSJ61051.1"/>
    <property type="molecule type" value="Genomic_DNA"/>
</dbReference>
<dbReference type="OrthoDB" id="7868298at2"/>
<dbReference type="Pfam" id="PF05534">
    <property type="entry name" value="HicB"/>
    <property type="match status" value="1"/>
</dbReference>
<organism evidence="2 3">
    <name type="scientific">Kumtagia ephedrae</name>
    <dbReference type="NCBI Taxonomy" id="2116701"/>
    <lineage>
        <taxon>Bacteria</taxon>
        <taxon>Pseudomonadati</taxon>
        <taxon>Pseudomonadota</taxon>
        <taxon>Alphaproteobacteria</taxon>
        <taxon>Hyphomicrobiales</taxon>
        <taxon>Phyllobacteriaceae</taxon>
        <taxon>Kumtagia</taxon>
    </lineage>
</organism>
<dbReference type="Proteomes" id="UP000241229">
    <property type="component" value="Unassembled WGS sequence"/>
</dbReference>
<dbReference type="SUPFAM" id="SSF47598">
    <property type="entry name" value="Ribbon-helix-helix"/>
    <property type="match status" value="1"/>
</dbReference>
<name>A0A2P7SFE6_9HYPH</name>
<evidence type="ECO:0000313" key="3">
    <source>
        <dbReference type="Proteomes" id="UP000241229"/>
    </source>
</evidence>
<comment type="caution">
    <text evidence="2">The sequence shown here is derived from an EMBL/GenBank/DDBJ whole genome shotgun (WGS) entry which is preliminary data.</text>
</comment>
<gene>
    <name evidence="2" type="ORF">C7I84_10110</name>
</gene>
<reference evidence="2 3" key="1">
    <citation type="submission" date="2018-03" db="EMBL/GenBank/DDBJ databases">
        <title>The draft genome of Mesorhizobium sp. 6GN-30.</title>
        <authorList>
            <person name="Liu L."/>
            <person name="Li L."/>
            <person name="Wang T."/>
            <person name="Zhang X."/>
            <person name="Liang L."/>
        </authorList>
    </citation>
    <scope>NUCLEOTIDE SEQUENCE [LARGE SCALE GENOMIC DNA]</scope>
    <source>
        <strain evidence="2 3">6GN30</strain>
    </source>
</reference>
<evidence type="ECO:0000313" key="2">
    <source>
        <dbReference type="EMBL" id="PSJ61051.1"/>
    </source>
</evidence>
<sequence length="88" mass="9621">MTKANYALRLQPSLKNAAERVASAEGTSLNQFINVAVAEKLSALETEEFFRKRAARGDRKTFLAFLDAAGHEPPEDGDVFAPQPGNKE</sequence>
<dbReference type="RefSeq" id="WP_106772056.1">
    <property type="nucleotide sequence ID" value="NZ_PXYK01000008.1"/>
</dbReference>
<evidence type="ECO:0008006" key="4">
    <source>
        <dbReference type="Google" id="ProtNLM"/>
    </source>
</evidence>
<dbReference type="InterPro" id="IPR010985">
    <property type="entry name" value="Ribbon_hlx_hlx"/>
</dbReference>
<protein>
    <recommendedName>
        <fullName evidence="4">Toxin-antitoxin system HicB family antitoxin</fullName>
    </recommendedName>
</protein>
<accession>A0A2P7SFE6</accession>
<keyword evidence="3" id="KW-1185">Reference proteome</keyword>